<reference evidence="2" key="1">
    <citation type="submission" date="2014-07" db="EMBL/GenBank/DDBJ databases">
        <authorList>
            <person name="Martin A.A"/>
            <person name="De Silva N."/>
        </authorList>
    </citation>
    <scope>NUCLEOTIDE SEQUENCE</scope>
</reference>
<accession>A0A0K0F0H8</accession>
<dbReference type="Proteomes" id="UP000035680">
    <property type="component" value="Unassembled WGS sequence"/>
</dbReference>
<sequence length="137" mass="16315">MLSKRDIRATLLYEFKRGTNVKKTNQKINESFRENFADFSTVKRWLKKFKKVMTTSRIRDVGDLDLFLITISYGKMLKPIHRIRLYASKMVLQILGELEYKTLFHPAHPLYLASTDYYLFKHLNNFLTKEIFISDKA</sequence>
<dbReference type="Gene3D" id="1.10.10.1450">
    <property type="match status" value="1"/>
</dbReference>
<dbReference type="PANTHER" id="PTHR46060">
    <property type="entry name" value="MARINER MOS1 TRANSPOSASE-LIKE PROTEIN"/>
    <property type="match status" value="1"/>
</dbReference>
<evidence type="ECO:0000313" key="3">
    <source>
        <dbReference type="WBParaSite" id="SVE_0229200.1"/>
    </source>
</evidence>
<evidence type="ECO:0000313" key="2">
    <source>
        <dbReference type="Proteomes" id="UP000035680"/>
    </source>
</evidence>
<feature type="domain" description="Mos1 transposase HTH" evidence="1">
    <location>
        <begin position="4"/>
        <end position="51"/>
    </location>
</feature>
<proteinExistence type="predicted"/>
<evidence type="ECO:0000259" key="1">
    <source>
        <dbReference type="Pfam" id="PF17906"/>
    </source>
</evidence>
<organism evidence="2 3">
    <name type="scientific">Strongyloides venezuelensis</name>
    <name type="common">Threadworm</name>
    <dbReference type="NCBI Taxonomy" id="75913"/>
    <lineage>
        <taxon>Eukaryota</taxon>
        <taxon>Metazoa</taxon>
        <taxon>Ecdysozoa</taxon>
        <taxon>Nematoda</taxon>
        <taxon>Chromadorea</taxon>
        <taxon>Rhabditida</taxon>
        <taxon>Tylenchina</taxon>
        <taxon>Panagrolaimomorpha</taxon>
        <taxon>Strongyloidoidea</taxon>
        <taxon>Strongyloididae</taxon>
        <taxon>Strongyloides</taxon>
    </lineage>
</organism>
<dbReference type="Pfam" id="PF17906">
    <property type="entry name" value="HTH_48"/>
    <property type="match status" value="1"/>
</dbReference>
<dbReference type="PANTHER" id="PTHR46060:SF3">
    <property type="entry name" value="PROTEIN GVQW3"/>
    <property type="match status" value="1"/>
</dbReference>
<reference evidence="3" key="2">
    <citation type="submission" date="2015-08" db="UniProtKB">
        <authorList>
            <consortium name="WormBaseParasite"/>
        </authorList>
    </citation>
    <scope>IDENTIFICATION</scope>
</reference>
<dbReference type="WBParaSite" id="SVE_0229200.1">
    <property type="protein sequence ID" value="SVE_0229200.1"/>
    <property type="gene ID" value="SVE_0229200"/>
</dbReference>
<dbReference type="InterPro" id="IPR052709">
    <property type="entry name" value="Transposase-MT_Hybrid"/>
</dbReference>
<protein>
    <submittedName>
        <fullName evidence="3">HTH_48 domain-containing protein</fullName>
    </submittedName>
</protein>
<keyword evidence="2" id="KW-1185">Reference proteome</keyword>
<dbReference type="AlphaFoldDB" id="A0A0K0F0H8"/>
<name>A0A0K0F0H8_STRVS</name>
<dbReference type="InterPro" id="IPR041426">
    <property type="entry name" value="Mos1_HTH"/>
</dbReference>